<dbReference type="Proteomes" id="UP001485459">
    <property type="component" value="Chromosome"/>
</dbReference>
<gene>
    <name evidence="3" type="ORF">WJU16_16590</name>
</gene>
<dbReference type="CDD" id="cd09620">
    <property type="entry name" value="CBM9_like_3"/>
    <property type="match status" value="1"/>
</dbReference>
<proteinExistence type="predicted"/>
<feature type="chain" id="PRO_5045663966" evidence="1">
    <location>
        <begin position="29"/>
        <end position="356"/>
    </location>
</feature>
<dbReference type="SUPFAM" id="SSF49344">
    <property type="entry name" value="CBD9-like"/>
    <property type="match status" value="1"/>
</dbReference>
<sequence>MQRFQQYFMWMAAALAMAPLLLRGQSFTEQSRVFTDTPRHYVCQRATMPLVIDGRDTENAWQQAEWTDDFTDIEGAKKPAPLFRTRVKMLWDDEKLYVFAELKEPHVWATLRQADTIIYYDNDFEMFLDPPGNSREYFEIEVNAHNTVMDLFMPRAYRAGGKAMLSWDVKGLQTAVHVKGTLNNPRDKDTSWTVEMAIPFRALAAYHTRSIPRNGDTWRVNFSRVQWQYEIEGNAYRKRPKTPEYNWVWSPQGIVDMHAPERWGFLQFSAQPAGERVAYKTPEYVEAEKFLWELYYRQHQYRRANGKYTADLTALKLDKHSFDFNMEATGRQFSAVIRQGSRTIIIDHEGKIIRYE</sequence>
<organism evidence="3 4">
    <name type="scientific">Chitinophaga pollutisoli</name>
    <dbReference type="NCBI Taxonomy" id="3133966"/>
    <lineage>
        <taxon>Bacteria</taxon>
        <taxon>Pseudomonadati</taxon>
        <taxon>Bacteroidota</taxon>
        <taxon>Chitinophagia</taxon>
        <taxon>Chitinophagales</taxon>
        <taxon>Chitinophagaceae</taxon>
        <taxon>Chitinophaga</taxon>
    </lineage>
</organism>
<feature type="signal peptide" evidence="1">
    <location>
        <begin position="1"/>
        <end position="28"/>
    </location>
</feature>
<dbReference type="PANTHER" id="PTHR35532:SF5">
    <property type="entry name" value="CARBOHYDRATE-BINDING DOMAIN-CONTAINING PROTEIN"/>
    <property type="match status" value="1"/>
</dbReference>
<feature type="domain" description="Carbohydrate-binding" evidence="2">
    <location>
        <begin position="52"/>
        <end position="203"/>
    </location>
</feature>
<evidence type="ECO:0000313" key="4">
    <source>
        <dbReference type="Proteomes" id="UP001485459"/>
    </source>
</evidence>
<dbReference type="EMBL" id="CP149822">
    <property type="protein sequence ID" value="WZN39620.1"/>
    <property type="molecule type" value="Genomic_DNA"/>
</dbReference>
<evidence type="ECO:0000259" key="2">
    <source>
        <dbReference type="Pfam" id="PF06452"/>
    </source>
</evidence>
<dbReference type="RefSeq" id="WP_341834598.1">
    <property type="nucleotide sequence ID" value="NZ_CP149822.1"/>
</dbReference>
<name>A0ABZ2YKB9_9BACT</name>
<evidence type="ECO:0000256" key="1">
    <source>
        <dbReference type="SAM" id="SignalP"/>
    </source>
</evidence>
<evidence type="ECO:0000313" key="3">
    <source>
        <dbReference type="EMBL" id="WZN39620.1"/>
    </source>
</evidence>
<dbReference type="PANTHER" id="PTHR35532">
    <property type="entry name" value="SIMILAR TO POLYHYDROXYALKANOATE DEPOLYMERASE"/>
    <property type="match status" value="1"/>
</dbReference>
<keyword evidence="4" id="KW-1185">Reference proteome</keyword>
<dbReference type="Gene3D" id="2.60.40.1190">
    <property type="match status" value="1"/>
</dbReference>
<protein>
    <submittedName>
        <fullName evidence="3">Carbohydrate-binding family 9-like protein</fullName>
    </submittedName>
</protein>
<dbReference type="Pfam" id="PF06452">
    <property type="entry name" value="CBM9_1"/>
    <property type="match status" value="1"/>
</dbReference>
<dbReference type="InterPro" id="IPR010502">
    <property type="entry name" value="Carb-bd_dom_fam9"/>
</dbReference>
<accession>A0ABZ2YKB9</accession>
<keyword evidence="1" id="KW-0732">Signal</keyword>
<reference evidence="4" key="1">
    <citation type="submission" date="2024-03" db="EMBL/GenBank/DDBJ databases">
        <title>Chitinophaga horti sp. nov., isolated from garden soil.</title>
        <authorList>
            <person name="Lee D.S."/>
            <person name="Han D.M."/>
            <person name="Baek J.H."/>
            <person name="Choi D.G."/>
            <person name="Jeon J.H."/>
            <person name="Jeon C.O."/>
        </authorList>
    </citation>
    <scope>NUCLEOTIDE SEQUENCE [LARGE SCALE GENOMIC DNA]</scope>
    <source>
        <strain evidence="4">GPA1</strain>
    </source>
</reference>